<evidence type="ECO:0000259" key="7">
    <source>
        <dbReference type="SMART" id="SM00499"/>
    </source>
</evidence>
<feature type="repeat" description="PPR" evidence="3">
    <location>
        <begin position="127"/>
        <end position="161"/>
    </location>
</feature>
<feature type="domain" description="Bifunctional inhibitor/plant lipid transfer protein/seed storage helical" evidence="7">
    <location>
        <begin position="25"/>
        <end position="110"/>
    </location>
</feature>
<name>A0A6V7QHA8_ANACO</name>
<dbReference type="PRINTS" id="PR00382">
    <property type="entry name" value="LIPIDTRNSFER"/>
</dbReference>
<dbReference type="AlphaFoldDB" id="A0A6V7QHA8"/>
<protein>
    <recommendedName>
        <fullName evidence="4">Non-specific lipid-transfer protein</fullName>
    </recommendedName>
</protein>
<feature type="region of interest" description="Disordered" evidence="5">
    <location>
        <begin position="253"/>
        <end position="272"/>
    </location>
</feature>
<dbReference type="Gene3D" id="1.25.40.10">
    <property type="entry name" value="Tetratricopeptide repeat domain"/>
    <property type="match status" value="1"/>
</dbReference>
<dbReference type="SMART" id="SM00499">
    <property type="entry name" value="AAI"/>
    <property type="match status" value="1"/>
</dbReference>
<dbReference type="Gene3D" id="1.10.110.10">
    <property type="entry name" value="Plant lipid-transfer and hydrophobic proteins"/>
    <property type="match status" value="1"/>
</dbReference>
<evidence type="ECO:0000256" key="1">
    <source>
        <dbReference type="ARBA" id="ARBA00022737"/>
    </source>
</evidence>
<evidence type="ECO:0000256" key="4">
    <source>
        <dbReference type="RuleBase" id="RU000628"/>
    </source>
</evidence>
<dbReference type="Pfam" id="PF01535">
    <property type="entry name" value="PPR"/>
    <property type="match status" value="1"/>
</dbReference>
<dbReference type="InterPro" id="IPR000528">
    <property type="entry name" value="Plant_nsLTP"/>
</dbReference>
<dbReference type="InterPro" id="IPR036312">
    <property type="entry name" value="Bifun_inhib/LTP/seed_sf"/>
</dbReference>
<keyword evidence="4" id="KW-0446">Lipid-binding</keyword>
<proteinExistence type="inferred from homology"/>
<dbReference type="InterPro" id="IPR016140">
    <property type="entry name" value="Bifunc_inhib/LTP/seed_store"/>
</dbReference>
<reference evidence="8" key="1">
    <citation type="submission" date="2020-07" db="EMBL/GenBank/DDBJ databases">
        <authorList>
            <person name="Lin J."/>
        </authorList>
    </citation>
    <scope>NUCLEOTIDE SEQUENCE</scope>
</reference>
<dbReference type="CDD" id="cd01960">
    <property type="entry name" value="nsLTP1"/>
    <property type="match status" value="1"/>
</dbReference>
<evidence type="ECO:0000256" key="6">
    <source>
        <dbReference type="SAM" id="SignalP"/>
    </source>
</evidence>
<dbReference type="InterPro" id="IPR011990">
    <property type="entry name" value="TPR-like_helical_dom_sf"/>
</dbReference>
<organism evidence="8">
    <name type="scientific">Ananas comosus var. bracteatus</name>
    <name type="common">red pineapple</name>
    <dbReference type="NCBI Taxonomy" id="296719"/>
    <lineage>
        <taxon>Eukaryota</taxon>
        <taxon>Viridiplantae</taxon>
        <taxon>Streptophyta</taxon>
        <taxon>Embryophyta</taxon>
        <taxon>Tracheophyta</taxon>
        <taxon>Spermatophyta</taxon>
        <taxon>Magnoliopsida</taxon>
        <taxon>Liliopsida</taxon>
        <taxon>Poales</taxon>
        <taxon>Bromeliaceae</taxon>
        <taxon>Bromelioideae</taxon>
        <taxon>Ananas</taxon>
    </lineage>
</organism>
<gene>
    <name evidence="8" type="ORF">CB5_LOCUS25518</name>
</gene>
<dbReference type="PANTHER" id="PTHR33076">
    <property type="entry name" value="NON-SPECIFIC LIPID-TRANSFER PROTEIN 2-RELATED"/>
    <property type="match status" value="1"/>
</dbReference>
<accession>A0A6V7QHA8</accession>
<evidence type="ECO:0000256" key="2">
    <source>
        <dbReference type="ARBA" id="ARBA00022946"/>
    </source>
</evidence>
<comment type="function">
    <text evidence="4">Plant non-specific lipid-transfer proteins transfer phospholipids as well as galactolipids across membranes. May play a role in wax or cutin deposition in the cell walls of expanding epidermal cells and certain secretory tissues.</text>
</comment>
<dbReference type="InterPro" id="IPR002885">
    <property type="entry name" value="PPR_rpt"/>
</dbReference>
<evidence type="ECO:0000256" key="5">
    <source>
        <dbReference type="SAM" id="MobiDB-lite"/>
    </source>
</evidence>
<sequence>MAHIILGFILVSAAASRAVAAPPPCSEVAQMVSPCVPYLAGRAWAPFGPCCGGVAALNQTVATDGDREIVCNCLRSVAPRFPMIDVRRAAVLPRLCGVAVNVTIAPGVDCSRIEDARKAFDLLFEKNMISYNTIIDGMVKNSSSDEAYEFLSNIQSMDIGLSSFTFASLLSAAASVGLLSKGKQLHAQLLKAGFRKTFQISITTMHFTHLRTLSASPGSTFGVLLVFTLLPLPLLQSPKSFSGNLRPEIASIRSGKSGCEPEDASFHKKGPSNYPENHLLNLIEKLKDVQLRLLASEQWNASQLKLCILGECQKLTHYLALLCLDDEKLKEELSSMGVPNTESFNSSILAHINLSIPLLENMLSENNSGEKNTLDFDVDSVTSMSTSISSHEVALLGPPQEEKKCHIMVTVGREALSNEALVTDLLKTGTDVIRINVRTMTRQFGKRLLR</sequence>
<feature type="signal peptide" evidence="6">
    <location>
        <begin position="1"/>
        <end position="20"/>
    </location>
</feature>
<keyword evidence="2" id="KW-0809">Transit peptide</keyword>
<dbReference type="GO" id="GO:0008289">
    <property type="term" value="F:lipid binding"/>
    <property type="evidence" value="ECO:0007669"/>
    <property type="project" value="UniProtKB-KW"/>
</dbReference>
<keyword evidence="6" id="KW-0732">Signal</keyword>
<feature type="chain" id="PRO_5027995336" description="Non-specific lipid-transfer protein" evidence="6">
    <location>
        <begin position="21"/>
        <end position="450"/>
    </location>
</feature>
<keyword evidence="1" id="KW-0677">Repeat</keyword>
<dbReference type="NCBIfam" id="TIGR00756">
    <property type="entry name" value="PPR"/>
    <property type="match status" value="1"/>
</dbReference>
<evidence type="ECO:0000313" key="8">
    <source>
        <dbReference type="EMBL" id="CAD1842307.1"/>
    </source>
</evidence>
<dbReference type="GO" id="GO:0006869">
    <property type="term" value="P:lipid transport"/>
    <property type="evidence" value="ECO:0007669"/>
    <property type="project" value="InterPro"/>
</dbReference>
<comment type="similarity">
    <text evidence="4">Belongs to the plant LTP family.</text>
</comment>
<dbReference type="SUPFAM" id="SSF47699">
    <property type="entry name" value="Bifunctional inhibitor/lipid-transfer protein/seed storage 2S albumin"/>
    <property type="match status" value="1"/>
</dbReference>
<dbReference type="PROSITE" id="PS51375">
    <property type="entry name" value="PPR"/>
    <property type="match status" value="1"/>
</dbReference>
<keyword evidence="4" id="KW-0813">Transport</keyword>
<dbReference type="Pfam" id="PF00234">
    <property type="entry name" value="Tryp_alpha_amyl"/>
    <property type="match status" value="1"/>
</dbReference>
<dbReference type="EMBL" id="LR862135">
    <property type="protein sequence ID" value="CAD1842307.1"/>
    <property type="molecule type" value="Genomic_DNA"/>
</dbReference>
<evidence type="ECO:0000256" key="3">
    <source>
        <dbReference type="PROSITE-ProRule" id="PRU00708"/>
    </source>
</evidence>